<reference evidence="2 3" key="1">
    <citation type="submission" date="2021-05" db="EMBL/GenBank/DDBJ databases">
        <title>Genome Assembly of Synthetic Allotetraploid Brassica napus Reveals Homoeologous Exchanges between Subgenomes.</title>
        <authorList>
            <person name="Davis J.T."/>
        </authorList>
    </citation>
    <scope>NUCLEOTIDE SEQUENCE [LARGE SCALE GENOMIC DNA]</scope>
    <source>
        <strain evidence="3">cv. Da-Ae</strain>
        <tissue evidence="2">Seedling</tissue>
    </source>
</reference>
<accession>A0ABQ7Y2R8</accession>
<dbReference type="Proteomes" id="UP000824890">
    <property type="component" value="Unassembled WGS sequence"/>
</dbReference>
<keyword evidence="1" id="KW-1133">Transmembrane helix</keyword>
<feature type="non-terminal residue" evidence="2">
    <location>
        <position position="1"/>
    </location>
</feature>
<organism evidence="2 3">
    <name type="scientific">Brassica napus</name>
    <name type="common">Rape</name>
    <dbReference type="NCBI Taxonomy" id="3708"/>
    <lineage>
        <taxon>Eukaryota</taxon>
        <taxon>Viridiplantae</taxon>
        <taxon>Streptophyta</taxon>
        <taxon>Embryophyta</taxon>
        <taxon>Tracheophyta</taxon>
        <taxon>Spermatophyta</taxon>
        <taxon>Magnoliopsida</taxon>
        <taxon>eudicotyledons</taxon>
        <taxon>Gunneridae</taxon>
        <taxon>Pentapetalae</taxon>
        <taxon>rosids</taxon>
        <taxon>malvids</taxon>
        <taxon>Brassicales</taxon>
        <taxon>Brassicaceae</taxon>
        <taxon>Brassiceae</taxon>
        <taxon>Brassica</taxon>
    </lineage>
</organism>
<sequence>APQIYSEADTLRNLKAILARGLKIKKTFFCFIGSFFNQISQTRNIDIAHPELSPYQNCIKSYGCIIITFSEFLLSFVLWISHWMSQKILFSVDMHSHRVRRSVLSISSYHKTTKKPHPMWIYILVPDGNSVRPYQSTRTQGRVNSMYKNFECYYGYSDIINGQGIINAYFKLDCSLRISNALYFFQDESKSRSFSNLLTKNHLRIIFTSPLKNFTMD</sequence>
<gene>
    <name evidence="2" type="ORF">HID58_079699</name>
</gene>
<keyword evidence="1" id="KW-0472">Membrane</keyword>
<keyword evidence="1" id="KW-0812">Transmembrane</keyword>
<name>A0ABQ7Y2R8_BRANA</name>
<dbReference type="EMBL" id="JAGKQM010000018">
    <property type="protein sequence ID" value="KAH0862488.1"/>
    <property type="molecule type" value="Genomic_DNA"/>
</dbReference>
<proteinExistence type="predicted"/>
<comment type="caution">
    <text evidence="2">The sequence shown here is derived from an EMBL/GenBank/DDBJ whole genome shotgun (WGS) entry which is preliminary data.</text>
</comment>
<evidence type="ECO:0000313" key="3">
    <source>
        <dbReference type="Proteomes" id="UP000824890"/>
    </source>
</evidence>
<feature type="transmembrane region" description="Helical" evidence="1">
    <location>
        <begin position="59"/>
        <end position="80"/>
    </location>
</feature>
<evidence type="ECO:0000256" key="1">
    <source>
        <dbReference type="SAM" id="Phobius"/>
    </source>
</evidence>
<evidence type="ECO:0008006" key="4">
    <source>
        <dbReference type="Google" id="ProtNLM"/>
    </source>
</evidence>
<protein>
    <recommendedName>
        <fullName evidence="4">Maturase K</fullName>
    </recommendedName>
</protein>
<evidence type="ECO:0000313" key="2">
    <source>
        <dbReference type="EMBL" id="KAH0862488.1"/>
    </source>
</evidence>
<keyword evidence="3" id="KW-1185">Reference proteome</keyword>